<feature type="domain" description="Disease resistance R13L4/SHOC-2-like LRR" evidence="3">
    <location>
        <begin position="258"/>
        <end position="410"/>
    </location>
</feature>
<keyword evidence="1" id="KW-0433">Leucine-rich repeat</keyword>
<reference evidence="4 5" key="1">
    <citation type="submission" date="2019-08" db="EMBL/GenBank/DDBJ databases">
        <authorList>
            <person name="Liang Q."/>
        </authorList>
    </citation>
    <scope>NUCLEOTIDE SEQUENCE [LARGE SCALE GENOMIC DNA]</scope>
    <source>
        <strain evidence="4 5">V1718</strain>
    </source>
</reference>
<accession>A0A5B8XVL8</accession>
<dbReference type="InterPro" id="IPR032675">
    <property type="entry name" value="LRR_dom_sf"/>
</dbReference>
<dbReference type="OrthoDB" id="498873at2"/>
<dbReference type="SMART" id="SM00369">
    <property type="entry name" value="LRR_TYP"/>
    <property type="match status" value="2"/>
</dbReference>
<dbReference type="InterPro" id="IPR055414">
    <property type="entry name" value="LRR_R13L4/SHOC2-like"/>
</dbReference>
<proteinExistence type="predicted"/>
<sequence>MTQNAVERDISLGEALEIAKNVSTDFAQLQAILSEWSGPFGLLDGETSLERLELGAKPLIVWGNLSVEGSILDLSQAGTLLVVLGNLQAKEIYFQSRLASSGRIDVKGVIAAGSADSGKILASGGLECRALIARAPLQVVGDAKSDFSFGPIQGLKTSNMLAGELFVDHVLDRPDDPMTADCDFTKLRERMAAGLEIIQAEPSSRRLQILSDLDDTASKLTLDLEDAGLFEVPEEVFEAKGLERLVLDFNDITVLPQRIASLKSLKVLSLDGNPIRKLPEEIGQLNTLETLSLRFVNLKELPDAISGLVHLREIFLTMSALRDFPESLVSMPSLERLSFWHCGEDEEKLKGFVERLSAMKQLKVLTFAQGGFSKMPAELKSLGFLDELHLIEQRLPEARQEEVRAWLPNTRVRFSI</sequence>
<dbReference type="InterPro" id="IPR003591">
    <property type="entry name" value="Leu-rich_rpt_typical-subtyp"/>
</dbReference>
<organism evidence="4 5">
    <name type="scientific">Microvenator marinus</name>
    <dbReference type="NCBI Taxonomy" id="2600177"/>
    <lineage>
        <taxon>Bacteria</taxon>
        <taxon>Deltaproteobacteria</taxon>
        <taxon>Bradymonadales</taxon>
        <taxon>Microvenatoraceae</taxon>
        <taxon>Microvenator</taxon>
    </lineage>
</organism>
<dbReference type="InterPro" id="IPR050216">
    <property type="entry name" value="LRR_domain-containing"/>
</dbReference>
<dbReference type="GO" id="GO:0005737">
    <property type="term" value="C:cytoplasm"/>
    <property type="evidence" value="ECO:0007669"/>
    <property type="project" value="TreeGrafter"/>
</dbReference>
<evidence type="ECO:0000256" key="2">
    <source>
        <dbReference type="ARBA" id="ARBA00022737"/>
    </source>
</evidence>
<gene>
    <name evidence="4" type="ORF">FRD01_18675</name>
</gene>
<dbReference type="InterPro" id="IPR001611">
    <property type="entry name" value="Leu-rich_rpt"/>
</dbReference>
<evidence type="ECO:0000259" key="3">
    <source>
        <dbReference type="Pfam" id="PF23598"/>
    </source>
</evidence>
<dbReference type="AlphaFoldDB" id="A0A5B8XVL8"/>
<keyword evidence="5" id="KW-1185">Reference proteome</keyword>
<evidence type="ECO:0000256" key="1">
    <source>
        <dbReference type="ARBA" id="ARBA00022614"/>
    </source>
</evidence>
<evidence type="ECO:0000313" key="4">
    <source>
        <dbReference type="EMBL" id="QED29227.1"/>
    </source>
</evidence>
<evidence type="ECO:0000313" key="5">
    <source>
        <dbReference type="Proteomes" id="UP000321595"/>
    </source>
</evidence>
<dbReference type="Proteomes" id="UP000321595">
    <property type="component" value="Chromosome"/>
</dbReference>
<dbReference type="PANTHER" id="PTHR48051">
    <property type="match status" value="1"/>
</dbReference>
<dbReference type="KEGG" id="bbae:FRD01_18675"/>
<dbReference type="Gene3D" id="3.80.10.10">
    <property type="entry name" value="Ribonuclease Inhibitor"/>
    <property type="match status" value="1"/>
</dbReference>
<dbReference type="EMBL" id="CP042467">
    <property type="protein sequence ID" value="QED29227.1"/>
    <property type="molecule type" value="Genomic_DNA"/>
</dbReference>
<name>A0A5B8XVL8_9DELT</name>
<keyword evidence="2" id="KW-0677">Repeat</keyword>
<dbReference type="Pfam" id="PF23598">
    <property type="entry name" value="LRR_14"/>
    <property type="match status" value="1"/>
</dbReference>
<protein>
    <submittedName>
        <fullName evidence="4">Leucine-rich repeat domain-containing protein</fullName>
    </submittedName>
</protein>
<dbReference type="SUPFAM" id="SSF52047">
    <property type="entry name" value="RNI-like"/>
    <property type="match status" value="1"/>
</dbReference>
<dbReference type="PROSITE" id="PS51450">
    <property type="entry name" value="LRR"/>
    <property type="match status" value="1"/>
</dbReference>
<dbReference type="RefSeq" id="WP_146962449.1">
    <property type="nucleotide sequence ID" value="NZ_CP042467.1"/>
</dbReference>
<dbReference type="PANTHER" id="PTHR48051:SF1">
    <property type="entry name" value="RAS SUPPRESSOR PROTEIN 1"/>
    <property type="match status" value="1"/>
</dbReference>